<reference evidence="2" key="1">
    <citation type="journal article" date="2014" name="Int. J. Syst. Evol. Microbiol.">
        <title>Complete genome sequence of Corynebacterium casei LMG S-19264T (=DSM 44701T), isolated from a smear-ripened cheese.</title>
        <authorList>
            <consortium name="US DOE Joint Genome Institute (JGI-PGF)"/>
            <person name="Walter F."/>
            <person name="Albersmeier A."/>
            <person name="Kalinowski J."/>
            <person name="Ruckert C."/>
        </authorList>
    </citation>
    <scope>NUCLEOTIDE SEQUENCE</scope>
    <source>
        <strain evidence="2">CGMCC 1.15290</strain>
    </source>
</reference>
<dbReference type="PROSITE" id="PS50914">
    <property type="entry name" value="BON"/>
    <property type="match status" value="1"/>
</dbReference>
<dbReference type="InterPro" id="IPR007055">
    <property type="entry name" value="BON_dom"/>
</dbReference>
<comment type="caution">
    <text evidence="2">The sequence shown here is derived from an EMBL/GenBank/DDBJ whole genome shotgun (WGS) entry which is preliminary data.</text>
</comment>
<dbReference type="AlphaFoldDB" id="A0A917MXX0"/>
<feature type="domain" description="BON" evidence="1">
    <location>
        <begin position="7"/>
        <end position="74"/>
    </location>
</feature>
<dbReference type="Pfam" id="PF04972">
    <property type="entry name" value="BON"/>
    <property type="match status" value="1"/>
</dbReference>
<evidence type="ECO:0000313" key="2">
    <source>
        <dbReference type="EMBL" id="GGH75680.1"/>
    </source>
</evidence>
<name>A0A917MXX0_9BACT</name>
<keyword evidence="3" id="KW-1185">Reference proteome</keyword>
<organism evidence="2 3">
    <name type="scientific">Filimonas zeae</name>
    <dbReference type="NCBI Taxonomy" id="1737353"/>
    <lineage>
        <taxon>Bacteria</taxon>
        <taxon>Pseudomonadati</taxon>
        <taxon>Bacteroidota</taxon>
        <taxon>Chitinophagia</taxon>
        <taxon>Chitinophagales</taxon>
        <taxon>Chitinophagaceae</taxon>
        <taxon>Filimonas</taxon>
    </lineage>
</organism>
<proteinExistence type="predicted"/>
<dbReference type="Proteomes" id="UP000627292">
    <property type="component" value="Unassembled WGS sequence"/>
</dbReference>
<accession>A0A917MXX0</accession>
<evidence type="ECO:0000259" key="1">
    <source>
        <dbReference type="PROSITE" id="PS50914"/>
    </source>
</evidence>
<dbReference type="EMBL" id="BMIB01000004">
    <property type="protein sequence ID" value="GGH75680.1"/>
    <property type="molecule type" value="Genomic_DNA"/>
</dbReference>
<evidence type="ECO:0000313" key="3">
    <source>
        <dbReference type="Proteomes" id="UP000627292"/>
    </source>
</evidence>
<gene>
    <name evidence="2" type="ORF">GCM10011379_39500</name>
</gene>
<sequence length="158" mass="16282">MSYVIACKGKSDTDIQAAVAEKVNAIPGVMSETKDGVVTLSGTVTADSLKTQAEELTKSTDGVKGVTNTIVVAAPPIVTPAPPAPTLDTTRVTVSTDDQLKVGVNTVIKDYPGVSATVKDGVVTVKGETTASKWKLLKQSLDALTPKQVDASGLTVKQ</sequence>
<dbReference type="Gene3D" id="3.30.1340.30">
    <property type="match status" value="1"/>
</dbReference>
<reference evidence="2" key="2">
    <citation type="submission" date="2020-09" db="EMBL/GenBank/DDBJ databases">
        <authorList>
            <person name="Sun Q."/>
            <person name="Zhou Y."/>
        </authorList>
    </citation>
    <scope>NUCLEOTIDE SEQUENCE</scope>
    <source>
        <strain evidence="2">CGMCC 1.15290</strain>
    </source>
</reference>
<protein>
    <recommendedName>
        <fullName evidence="1">BON domain-containing protein</fullName>
    </recommendedName>
</protein>